<evidence type="ECO:0000259" key="7">
    <source>
        <dbReference type="Pfam" id="PF06664"/>
    </source>
</evidence>
<dbReference type="PANTHER" id="PTHR31918:SF1">
    <property type="entry name" value="TRANSMEMBRANE PROTEIN 181"/>
    <property type="match status" value="1"/>
</dbReference>
<feature type="transmembrane region" description="Helical" evidence="6">
    <location>
        <begin position="290"/>
        <end position="309"/>
    </location>
</feature>
<gene>
    <name evidence="8" type="ORF">M0812_17649</name>
</gene>
<dbReference type="PANTHER" id="PTHR31918">
    <property type="entry name" value="TRANSMEMBRANE PROTEIN 181"/>
    <property type="match status" value="1"/>
</dbReference>
<keyword evidence="2 6" id="KW-0812">Transmembrane</keyword>
<keyword evidence="3 6" id="KW-1133">Transmembrane helix</keyword>
<comment type="caution">
    <text evidence="8">The sequence shown here is derived from an EMBL/GenBank/DDBJ whole genome shotgun (WGS) entry which is preliminary data.</text>
</comment>
<proteinExistence type="predicted"/>
<evidence type="ECO:0000256" key="2">
    <source>
        <dbReference type="ARBA" id="ARBA00022692"/>
    </source>
</evidence>
<protein>
    <submittedName>
        <fullName evidence="8">Transmembrane protein</fullName>
    </submittedName>
</protein>
<feature type="domain" description="Wntless-like transmembrane" evidence="7">
    <location>
        <begin position="165"/>
        <end position="311"/>
    </location>
</feature>
<comment type="subcellular location">
    <subcellularLocation>
        <location evidence="1">Membrane</location>
        <topology evidence="1">Multi-pass membrane protein</topology>
    </subcellularLocation>
</comment>
<dbReference type="Pfam" id="PF06664">
    <property type="entry name" value="WLS-like_TM"/>
    <property type="match status" value="1"/>
</dbReference>
<accession>A0AAV7ZBZ7</accession>
<dbReference type="GO" id="GO:0015643">
    <property type="term" value="F:toxic substance binding"/>
    <property type="evidence" value="ECO:0007669"/>
    <property type="project" value="InterPro"/>
</dbReference>
<feature type="region of interest" description="Disordered" evidence="5">
    <location>
        <begin position="342"/>
        <end position="397"/>
    </location>
</feature>
<evidence type="ECO:0000256" key="6">
    <source>
        <dbReference type="SAM" id="Phobius"/>
    </source>
</evidence>
<evidence type="ECO:0000256" key="4">
    <source>
        <dbReference type="ARBA" id="ARBA00023136"/>
    </source>
</evidence>
<sequence>MQTDQMRMKIDTWDKRHFVCFFILLVLFTIIGISIGAVGPEVYQEQELQYDFEERKVKILLEIDDLNRLNQFINVDIHFKNKFSVSVKEDVQFNLTLRGSDDKKIPEDQWKIVGETVHKRQVVCEPNSNCTKHTIINEPYLFYQNYFASLEITNIAKEDYFSKAFVDKKGNRSFKKFYLPKLIPLFVIWITFLALYIWNRVHEADDPQYETIHDVPGFLAAEIIMWIFCAIYLLFLLYAVIRSFIEVRKLEEHKKRFYFFFTTSVIILIFSLIALAGNYIHKIRNTSGEFLSTFTIFNVYLVLITYPYFPSSEMISDLKDSAHLRLDEDDLEDDMYLDQINSHSQSSNNEENINEENSDKSEKSEKKSDQNENENDNKDEEQNENENENEAQDEDEK</sequence>
<feature type="compositionally biased region" description="Acidic residues" evidence="5">
    <location>
        <begin position="371"/>
        <end position="397"/>
    </location>
</feature>
<dbReference type="GO" id="GO:0016020">
    <property type="term" value="C:membrane"/>
    <property type="evidence" value="ECO:0007669"/>
    <property type="project" value="UniProtKB-SubCell"/>
</dbReference>
<evidence type="ECO:0000256" key="1">
    <source>
        <dbReference type="ARBA" id="ARBA00004141"/>
    </source>
</evidence>
<evidence type="ECO:0000256" key="5">
    <source>
        <dbReference type="SAM" id="MobiDB-lite"/>
    </source>
</evidence>
<feature type="transmembrane region" description="Helical" evidence="6">
    <location>
        <begin position="178"/>
        <end position="198"/>
    </location>
</feature>
<keyword evidence="4 6" id="KW-0472">Membrane</keyword>
<organism evidence="8 9">
    <name type="scientific">Anaeramoeba flamelloides</name>
    <dbReference type="NCBI Taxonomy" id="1746091"/>
    <lineage>
        <taxon>Eukaryota</taxon>
        <taxon>Metamonada</taxon>
        <taxon>Anaeramoebidae</taxon>
        <taxon>Anaeramoeba</taxon>
    </lineage>
</organism>
<feature type="transmembrane region" description="Helical" evidence="6">
    <location>
        <begin position="218"/>
        <end position="245"/>
    </location>
</feature>
<evidence type="ECO:0000313" key="8">
    <source>
        <dbReference type="EMBL" id="KAJ3438461.1"/>
    </source>
</evidence>
<dbReference type="InterPro" id="IPR047843">
    <property type="entry name" value="WLS-like_TM"/>
</dbReference>
<name>A0AAV7ZBZ7_9EUKA</name>
<feature type="compositionally biased region" description="Basic and acidic residues" evidence="5">
    <location>
        <begin position="357"/>
        <end position="370"/>
    </location>
</feature>
<evidence type="ECO:0000313" key="9">
    <source>
        <dbReference type="Proteomes" id="UP001146793"/>
    </source>
</evidence>
<feature type="compositionally biased region" description="Low complexity" evidence="5">
    <location>
        <begin position="342"/>
        <end position="351"/>
    </location>
</feature>
<dbReference type="AlphaFoldDB" id="A0AAV7ZBZ7"/>
<dbReference type="Proteomes" id="UP001146793">
    <property type="component" value="Unassembled WGS sequence"/>
</dbReference>
<feature type="transmembrane region" description="Helical" evidence="6">
    <location>
        <begin position="16"/>
        <end position="38"/>
    </location>
</feature>
<dbReference type="EMBL" id="JANTQA010000033">
    <property type="protein sequence ID" value="KAJ3438461.1"/>
    <property type="molecule type" value="Genomic_DNA"/>
</dbReference>
<dbReference type="InterPro" id="IPR040416">
    <property type="entry name" value="TMEM181"/>
</dbReference>
<feature type="transmembrane region" description="Helical" evidence="6">
    <location>
        <begin position="257"/>
        <end position="278"/>
    </location>
</feature>
<evidence type="ECO:0000256" key="3">
    <source>
        <dbReference type="ARBA" id="ARBA00022989"/>
    </source>
</evidence>
<reference evidence="8" key="1">
    <citation type="submission" date="2022-08" db="EMBL/GenBank/DDBJ databases">
        <title>Novel sulphate-reducing endosymbionts in the free-living metamonad Anaeramoeba.</title>
        <authorList>
            <person name="Jerlstrom-Hultqvist J."/>
            <person name="Cepicka I."/>
            <person name="Gallot-Lavallee L."/>
            <person name="Salas-Leiva D."/>
            <person name="Curtis B.A."/>
            <person name="Zahonova K."/>
            <person name="Pipaliya S."/>
            <person name="Dacks J."/>
            <person name="Roger A.J."/>
        </authorList>
    </citation>
    <scope>NUCLEOTIDE SEQUENCE</scope>
    <source>
        <strain evidence="8">Busselton2</strain>
    </source>
</reference>